<evidence type="ECO:0000256" key="2">
    <source>
        <dbReference type="SAM" id="SignalP"/>
    </source>
</evidence>
<dbReference type="Proteomes" id="UP001595462">
    <property type="component" value="Unassembled WGS sequence"/>
</dbReference>
<proteinExistence type="predicted"/>
<evidence type="ECO:0000313" key="3">
    <source>
        <dbReference type="EMBL" id="MFC3102578.1"/>
    </source>
</evidence>
<comment type="caution">
    <text evidence="3">The sequence shown here is derived from an EMBL/GenBank/DDBJ whole genome shotgun (WGS) entry which is preliminary data.</text>
</comment>
<reference evidence="4" key="1">
    <citation type="journal article" date="2019" name="Int. J. Syst. Evol. Microbiol.">
        <title>The Global Catalogue of Microorganisms (GCM) 10K type strain sequencing project: providing services to taxonomists for standard genome sequencing and annotation.</title>
        <authorList>
            <consortium name="The Broad Institute Genomics Platform"/>
            <consortium name="The Broad Institute Genome Sequencing Center for Infectious Disease"/>
            <person name="Wu L."/>
            <person name="Ma J."/>
        </authorList>
    </citation>
    <scope>NUCLEOTIDE SEQUENCE [LARGE SCALE GENOMIC DNA]</scope>
    <source>
        <strain evidence="4">KCTC 52640</strain>
    </source>
</reference>
<feature type="signal peptide" evidence="2">
    <location>
        <begin position="1"/>
        <end position="27"/>
    </location>
</feature>
<name>A0ABV7EIM7_9GAMM</name>
<accession>A0ABV7EIM7</accession>
<evidence type="ECO:0000256" key="1">
    <source>
        <dbReference type="SAM" id="MobiDB-lite"/>
    </source>
</evidence>
<sequence length="188" mass="20709">MIKRATSILAIAIAALTFGGMTSVASAQSNTGSADQQQAQQLMQQYRQKASQLQQIHKKTIAANPKLAAEQEKFEKQVRKAVQDQGYDVDKGQQRVEEMAQKLQSGDLSDSERKAVMKDFQAERQQMVKARDAALQKPDIQAAGKKLQSDTLTAMKKQDSKTDQLLTDMDSLRTKLRAAMPNPSGNNG</sequence>
<dbReference type="RefSeq" id="WP_380685780.1">
    <property type="nucleotide sequence ID" value="NZ_JBHRSS010000001.1"/>
</dbReference>
<organism evidence="3 4">
    <name type="scientific">Salinisphaera aquimarina</name>
    <dbReference type="NCBI Taxonomy" id="2094031"/>
    <lineage>
        <taxon>Bacteria</taxon>
        <taxon>Pseudomonadati</taxon>
        <taxon>Pseudomonadota</taxon>
        <taxon>Gammaproteobacteria</taxon>
        <taxon>Salinisphaerales</taxon>
        <taxon>Salinisphaeraceae</taxon>
        <taxon>Salinisphaera</taxon>
    </lineage>
</organism>
<evidence type="ECO:0000313" key="4">
    <source>
        <dbReference type="Proteomes" id="UP001595462"/>
    </source>
</evidence>
<keyword evidence="2" id="KW-0732">Signal</keyword>
<feature type="region of interest" description="Disordered" evidence="1">
    <location>
        <begin position="131"/>
        <end position="169"/>
    </location>
</feature>
<keyword evidence="4" id="KW-1185">Reference proteome</keyword>
<feature type="chain" id="PRO_5047499437" description="Periplasmic heavy metal sensor" evidence="2">
    <location>
        <begin position="28"/>
        <end position="188"/>
    </location>
</feature>
<gene>
    <name evidence="3" type="ORF">ACFOSU_01590</name>
</gene>
<protein>
    <recommendedName>
        <fullName evidence="5">Periplasmic heavy metal sensor</fullName>
    </recommendedName>
</protein>
<evidence type="ECO:0008006" key="5">
    <source>
        <dbReference type="Google" id="ProtNLM"/>
    </source>
</evidence>
<dbReference type="EMBL" id="JBHRSS010000001">
    <property type="protein sequence ID" value="MFC3102578.1"/>
    <property type="molecule type" value="Genomic_DNA"/>
</dbReference>